<keyword evidence="3" id="KW-1185">Reference proteome</keyword>
<evidence type="ECO:0000313" key="2">
    <source>
        <dbReference type="EMBL" id="GMQ27483.1"/>
    </source>
</evidence>
<dbReference type="Proteomes" id="UP001338309">
    <property type="component" value="Unassembled WGS sequence"/>
</dbReference>
<keyword evidence="1" id="KW-0812">Transmembrane</keyword>
<dbReference type="EMBL" id="BTPD01000001">
    <property type="protein sequence ID" value="GMQ27483.1"/>
    <property type="molecule type" value="Genomic_DNA"/>
</dbReference>
<protein>
    <recommendedName>
        <fullName evidence="4">Lipoprotein</fullName>
    </recommendedName>
</protein>
<sequence length="342" mass="39091">MPAELGKRQNGKEQAPSKSVKMPVVRRIHYWSLLLNLFWLFGKSSFSIRSDSLSVMFNFYLFRNVFFFAICALFLGSCVNLRAVGDFALSSSASIGHYENLGYSFSDHCTDRCRDEAIRTLEIKLELNCPCDTFFKADSVTGVFYQTIQHYLNEMGGLAGKDLTSYKTQALFGALTAQQFGPIRVSESEVGAYAAVSDLIARIALTGFRKKKTSKYLEEANQPIQTLLDKFSSIISNDLKGELRFKKARLYSQYMNLKMGNTLDSDFESQSAVRTYYTSLSEIERKEKLLDVYAQSLKKIAQGHQELYEKRDQLSFKELTQSMLGYSEEIQKLYKEFNQLNR</sequence>
<reference evidence="2 3" key="1">
    <citation type="submission" date="2023-08" db="EMBL/GenBank/DDBJ databases">
        <title>Draft genome sequence of Algoriphagus confluentis.</title>
        <authorList>
            <person name="Takatani N."/>
            <person name="Hosokawa M."/>
            <person name="Sawabe T."/>
        </authorList>
    </citation>
    <scope>NUCLEOTIDE SEQUENCE [LARGE SCALE GENOMIC DNA]</scope>
    <source>
        <strain evidence="2 3">NBRC 111222</strain>
    </source>
</reference>
<keyword evidence="1" id="KW-1133">Transmembrane helix</keyword>
<proteinExistence type="predicted"/>
<evidence type="ECO:0000256" key="1">
    <source>
        <dbReference type="SAM" id="Phobius"/>
    </source>
</evidence>
<feature type="transmembrane region" description="Helical" evidence="1">
    <location>
        <begin position="28"/>
        <end position="48"/>
    </location>
</feature>
<keyword evidence="1" id="KW-0472">Membrane</keyword>
<evidence type="ECO:0000313" key="3">
    <source>
        <dbReference type="Proteomes" id="UP001338309"/>
    </source>
</evidence>
<organism evidence="2 3">
    <name type="scientific">Algoriphagus confluentis</name>
    <dbReference type="NCBI Taxonomy" id="1697556"/>
    <lineage>
        <taxon>Bacteria</taxon>
        <taxon>Pseudomonadati</taxon>
        <taxon>Bacteroidota</taxon>
        <taxon>Cytophagia</taxon>
        <taxon>Cytophagales</taxon>
        <taxon>Cyclobacteriaceae</taxon>
        <taxon>Algoriphagus</taxon>
    </lineage>
</organism>
<evidence type="ECO:0008006" key="4">
    <source>
        <dbReference type="Google" id="ProtNLM"/>
    </source>
</evidence>
<comment type="caution">
    <text evidence="2">The sequence shown here is derived from an EMBL/GenBank/DDBJ whole genome shotgun (WGS) entry which is preliminary data.</text>
</comment>
<accession>A0ABQ6PII4</accession>
<feature type="transmembrane region" description="Helical" evidence="1">
    <location>
        <begin position="60"/>
        <end position="81"/>
    </location>
</feature>
<dbReference type="RefSeq" id="WP_338222301.1">
    <property type="nucleotide sequence ID" value="NZ_BTPD01000001.1"/>
</dbReference>
<name>A0ABQ6PII4_9BACT</name>
<gene>
    <name evidence="2" type="ORF">Aconfl_01250</name>
</gene>